<evidence type="ECO:0000256" key="3">
    <source>
        <dbReference type="ARBA" id="ARBA00022692"/>
    </source>
</evidence>
<evidence type="ECO:0000313" key="12">
    <source>
        <dbReference type="RefSeq" id="XP_002735629.1"/>
    </source>
</evidence>
<keyword evidence="4" id="KW-0547">Nucleotide-binding</keyword>
<evidence type="ECO:0000259" key="9">
    <source>
        <dbReference type="PROSITE" id="PS50893"/>
    </source>
</evidence>
<feature type="domain" description="ABC transporter" evidence="9">
    <location>
        <begin position="255"/>
        <end position="482"/>
    </location>
</feature>
<organism evidence="11 12">
    <name type="scientific">Saccoglossus kowalevskii</name>
    <name type="common">Acorn worm</name>
    <dbReference type="NCBI Taxonomy" id="10224"/>
    <lineage>
        <taxon>Eukaryota</taxon>
        <taxon>Metazoa</taxon>
        <taxon>Hemichordata</taxon>
        <taxon>Enteropneusta</taxon>
        <taxon>Harrimaniidae</taxon>
        <taxon>Saccoglossus</taxon>
    </lineage>
</organism>
<evidence type="ECO:0000256" key="2">
    <source>
        <dbReference type="ARBA" id="ARBA00022448"/>
    </source>
</evidence>
<feature type="transmembrane region" description="Helical" evidence="8">
    <location>
        <begin position="693"/>
        <end position="714"/>
    </location>
</feature>
<evidence type="ECO:0000256" key="4">
    <source>
        <dbReference type="ARBA" id="ARBA00022741"/>
    </source>
</evidence>
<dbReference type="PROSITE" id="PS50893">
    <property type="entry name" value="ABC_TRANSPORTER_2"/>
    <property type="match status" value="2"/>
</dbReference>
<dbReference type="RefSeq" id="XP_002735629.1">
    <property type="nucleotide sequence ID" value="XM_002735583.1"/>
</dbReference>
<dbReference type="Gene3D" id="3.40.50.300">
    <property type="entry name" value="P-loop containing nucleotide triphosphate hydrolases"/>
    <property type="match status" value="2"/>
</dbReference>
<feature type="transmembrane region" description="Helical" evidence="8">
    <location>
        <begin position="811"/>
        <end position="831"/>
    </location>
</feature>
<keyword evidence="5" id="KW-0067">ATP-binding</keyword>
<reference evidence="12" key="1">
    <citation type="submission" date="2025-08" db="UniProtKB">
        <authorList>
            <consortium name="RefSeq"/>
        </authorList>
    </citation>
    <scope>IDENTIFICATION</scope>
    <source>
        <tissue evidence="12">Testes</tissue>
    </source>
</reference>
<evidence type="ECO:0000256" key="5">
    <source>
        <dbReference type="ARBA" id="ARBA00022840"/>
    </source>
</evidence>
<dbReference type="SUPFAM" id="SSF52540">
    <property type="entry name" value="P-loop containing nucleoside triphosphate hydrolases"/>
    <property type="match status" value="2"/>
</dbReference>
<dbReference type="SUPFAM" id="SSF90123">
    <property type="entry name" value="ABC transporter transmembrane region"/>
    <property type="match status" value="2"/>
</dbReference>
<dbReference type="CDD" id="cd03250">
    <property type="entry name" value="ABCC_MRP_domain1"/>
    <property type="match status" value="1"/>
</dbReference>
<evidence type="ECO:0000256" key="7">
    <source>
        <dbReference type="ARBA" id="ARBA00023136"/>
    </source>
</evidence>
<feature type="transmembrane region" description="Helical" evidence="8">
    <location>
        <begin position="140"/>
        <end position="166"/>
    </location>
</feature>
<dbReference type="Gene3D" id="1.20.1560.10">
    <property type="entry name" value="ABC transporter type 1, transmembrane domain"/>
    <property type="match status" value="2"/>
</dbReference>
<feature type="transmembrane region" description="Helical" evidence="8">
    <location>
        <begin position="592"/>
        <end position="612"/>
    </location>
</feature>
<evidence type="ECO:0000256" key="6">
    <source>
        <dbReference type="ARBA" id="ARBA00022989"/>
    </source>
</evidence>
<comment type="subcellular location">
    <subcellularLocation>
        <location evidence="1">Membrane</location>
    </subcellularLocation>
</comment>
<evidence type="ECO:0000259" key="10">
    <source>
        <dbReference type="PROSITE" id="PS50929"/>
    </source>
</evidence>
<name>A0ABM0GRD4_SACKO</name>
<feature type="domain" description="ABC transporter" evidence="9">
    <location>
        <begin position="873"/>
        <end position="1107"/>
    </location>
</feature>
<gene>
    <name evidence="12" type="primary">LOC100377079</name>
</gene>
<evidence type="ECO:0000313" key="11">
    <source>
        <dbReference type="Proteomes" id="UP000694865"/>
    </source>
</evidence>
<evidence type="ECO:0000256" key="8">
    <source>
        <dbReference type="SAM" id="Phobius"/>
    </source>
</evidence>
<feature type="transmembrane region" description="Helical" evidence="8">
    <location>
        <begin position="786"/>
        <end position="804"/>
    </location>
</feature>
<evidence type="ECO:0000256" key="1">
    <source>
        <dbReference type="ARBA" id="ARBA00004370"/>
    </source>
</evidence>
<dbReference type="PROSITE" id="PS50929">
    <property type="entry name" value="ABC_TM1F"/>
    <property type="match status" value="2"/>
</dbReference>
<dbReference type="PROSITE" id="PS00211">
    <property type="entry name" value="ABC_TRANSPORTER_1"/>
    <property type="match status" value="2"/>
</dbReference>
<dbReference type="InterPro" id="IPR017871">
    <property type="entry name" value="ABC_transporter-like_CS"/>
</dbReference>
<sequence length="1110" mass="123797">MGTMVTTPFTLILACTLLVWKVGIVGVISLSVLFITVPLQFRMAQGQKIAQQKCSLLADARLKKSNEILQSMKILKMYGWEELFASNIESIRKGEMKQLFQVGSRFLFSAVNAQCMPVTISCLVFVVHVGLSSTPLTPDVVFTVLALSNLLIMPLTTLPSSIGYIVEGLSSMKRIERFLKTDDTMTDSHDESTIWLSVDTESEDYLDETNMVNGNSTAVEMSDVTPLVGIVKKVNYETTQPNNVYSVGIPSTVAVQITNGNFVWGRDAKTPILNNINVEFPAEKLTVVIGKIGAGKSSLIMALLGELTTITGLVNYSGKSKTSFAAQPAWLHNATLRDNILFGEDFNSRRYNAVLEVCALNPDIHILPGGDMTEIGGKGINISGGQKQRISLARALYAKTDIVMLDDPLSALDVHVSEHVMKKAILKFLHDERRTIILVTNHYRYIEHAAKVIVMHEGQISQQGDPLQIQREYPELFKQWQNGVNIVPHPGIGINTEHTSELESQTERSTTRRSITNGSLVVDEARQLGPISWNTFYMYGKAIKLPFVCVVVGLLLLYIGVNVMGNVWLTRWSQDEQDKINNTISQGEDRNTWYYVSVFAALCFIFVILSMLTNICQVKFSIAAAGRLHLKMINRIIHAPVRFFDTTPAGRILNRFAHDTMTVDLRIWMNVNIMISIILQISTTFIVNSIVTPLFLTAIFPIAIAVYLLQKYGLGLPRELRRLDSITKSPVLSHVTETIGGIVTVKAYRADKRFQQRFNKLVEQTSLCQLYFFTAIAWIAVRMMMIGNLIVFFCGFSSLLACVYGHMEPGFVGLGITTGLTVFFCFGGRIMQCLDFVTFINGVERVIEYTQVEMERYEGSYIPPANWPEKGSIIFKDVSARYSQTSNPVLRDVSIQVKPKEKIGVCGRTGSGKTSLTLTLLRMIDVFQGQIIIDGIDISQVPLLILRKRISIIPQDPHLFAGTIRFNLDPEAIHTNEELWNALRIAQLRGYVEDMQDQLDEQIPEGGDTFSAGQKQLFCLARAFLRKSQILIMDEATSSIDSQTDAMLQEVISTAFSDKTVLTIAHRISTILDSDTVLVLNGGQVIEYDTPHNLLKKDETVFASFVNASK</sequence>
<keyword evidence="2" id="KW-0813">Transport</keyword>
<dbReference type="InterPro" id="IPR027417">
    <property type="entry name" value="P-loop_NTPase"/>
</dbReference>
<accession>A0ABM0GRD4</accession>
<dbReference type="CDD" id="cd03244">
    <property type="entry name" value="ABCC_MRP_domain2"/>
    <property type="match status" value="1"/>
</dbReference>
<protein>
    <submittedName>
        <fullName evidence="12">ATP-binding cassette sub-family C member 8-like</fullName>
    </submittedName>
</protein>
<dbReference type="InterPro" id="IPR050173">
    <property type="entry name" value="ABC_transporter_C-like"/>
</dbReference>
<proteinExistence type="predicted"/>
<feature type="transmembrane region" description="Helical" evidence="8">
    <location>
        <begin position="106"/>
        <end position="128"/>
    </location>
</feature>
<feature type="domain" description="ABC transmembrane type-1" evidence="10">
    <location>
        <begin position="1"/>
        <end position="167"/>
    </location>
</feature>
<keyword evidence="3 8" id="KW-0812">Transmembrane</keyword>
<keyword evidence="6 8" id="KW-1133">Transmembrane helix</keyword>
<keyword evidence="11" id="KW-1185">Reference proteome</keyword>
<dbReference type="InterPro" id="IPR003593">
    <property type="entry name" value="AAA+_ATPase"/>
</dbReference>
<dbReference type="InterPro" id="IPR011527">
    <property type="entry name" value="ABC1_TM_dom"/>
</dbReference>
<feature type="transmembrane region" description="Helical" evidence="8">
    <location>
        <begin position="545"/>
        <end position="569"/>
    </location>
</feature>
<dbReference type="PANTHER" id="PTHR24223">
    <property type="entry name" value="ATP-BINDING CASSETTE SUB-FAMILY C"/>
    <property type="match status" value="1"/>
</dbReference>
<dbReference type="PANTHER" id="PTHR24223:SF461">
    <property type="entry name" value="ATP-BINDING CASSETTE SUB-FAMILY C MEMBER SUR"/>
    <property type="match status" value="1"/>
</dbReference>
<dbReference type="Proteomes" id="UP000694865">
    <property type="component" value="Unplaced"/>
</dbReference>
<dbReference type="Pfam" id="PF00664">
    <property type="entry name" value="ABC_membrane"/>
    <property type="match status" value="2"/>
</dbReference>
<dbReference type="GeneID" id="100377079"/>
<feature type="domain" description="ABC transmembrane type-1" evidence="10">
    <location>
        <begin position="550"/>
        <end position="827"/>
    </location>
</feature>
<keyword evidence="7 8" id="KW-0472">Membrane</keyword>
<dbReference type="Pfam" id="PF00005">
    <property type="entry name" value="ABC_tran"/>
    <property type="match status" value="2"/>
</dbReference>
<dbReference type="InterPro" id="IPR036640">
    <property type="entry name" value="ABC1_TM_sf"/>
</dbReference>
<feature type="transmembrane region" description="Helical" evidence="8">
    <location>
        <begin position="6"/>
        <end position="39"/>
    </location>
</feature>
<dbReference type="SMART" id="SM00382">
    <property type="entry name" value="AAA"/>
    <property type="match status" value="2"/>
</dbReference>
<dbReference type="InterPro" id="IPR003439">
    <property type="entry name" value="ABC_transporter-like_ATP-bd"/>
</dbReference>